<feature type="domain" description="Tail spike TSP1/Gp66 N-terminal" evidence="1">
    <location>
        <begin position="95"/>
        <end position="152"/>
    </location>
</feature>
<accession>A0AB38Z3A4</accession>
<name>A0AB38Z3A4_9CAUD</name>
<evidence type="ECO:0000313" key="2">
    <source>
        <dbReference type="EMBL" id="WNV45549.1"/>
    </source>
</evidence>
<reference evidence="2" key="1">
    <citation type="submission" date="2023-08" db="EMBL/GenBank/DDBJ databases">
        <authorList>
            <person name="Rotman E.R."/>
            <person name="Mimee M."/>
        </authorList>
    </citation>
    <scope>NUCLEOTIDE SEQUENCE</scope>
</reference>
<dbReference type="Pfam" id="PF18668">
    <property type="entry name" value="Tail_spike_N"/>
    <property type="match status" value="1"/>
</dbReference>
<protein>
    <recommendedName>
        <fullName evidence="1">Tail spike TSP1/Gp66 N-terminal domain-containing protein</fullName>
    </recommendedName>
</protein>
<dbReference type="InterPro" id="IPR040775">
    <property type="entry name" value="Tail_spike_N"/>
</dbReference>
<evidence type="ECO:0000259" key="1">
    <source>
        <dbReference type="Pfam" id="PF18668"/>
    </source>
</evidence>
<sequence>MALETIKIAELPSAAQVVGDDYLVVEQPDKTKKATVSQVISDLDLANKGDLSAPGGASLIGTSDGTDVQQSLDTARANERELWRKALHDLGLTLVEGSFEDGATLTYATDAIWHIAGAQCYTWAGTFPKIVPAKSTPDSSGGIPPTTWQTVGGLSIIDEMVSLKDETIEARDEAQAYALQASEFGNLYPNVSDGLSATVSGQYFQVPQGSGSSVAFRAYKNNNGAAEEVAAVPGIAAVASTIREYSTISDAQAEVASGNIANGKTCWVINTADNTLSDEYMNQSGTLIKTGRKNASRVDVDLSLSLGIKSTALMTYSGELFNGAVGWDGSEVVTGTRYGGWKAPAGQTGFNTYVFAQLILSASELTFLNGKTVNFVIDITHSANLSGKLSDASLFIPMLRINGVDITNIPLSIVSISDTNTIVVFERQITSSDSSVMLAMRYRNTTALSSDVTFHNRSAYYRLQDPNGFKSELTNFNRSQYIPPVNNLAYLSPKSAEALGGATLDSTTATITIPSGQNGYNSYIGAFQRVHNNRTRAGETIRLVSKYSCSSGFLRTLTATQIGMLAQRNGVQSSGVQVAGSEKLISIDETSFMIMADYVVVGTASELVSVYFQVKDNTFTGSARSFQLTATEFFFISDGETEGDKSRVIKNSVVTSGTLMERFSSVSGEGLNGAVLDVANRTINTPTGFSSYNAYLLFFLSYPGLTKFVGSTVRFTMLFETSDDVTTETTPTVNLRVITPSGTTNYAAAFNTVTKITSNLMRGEVTYVLTGNETTFAPFIQLKSTTVRTSAGYFKLVDMRADLLDVVTLGDTLGDQMSSLRESVLKSDIISALSGSASYSAIYTIKPDGTGDYTSLKTAIAAHGGGATDKSRILYAVYEGIYTDLNTVIPKYVDIIGFGQRDNIWFKGELPDTVDPAEIPLTQTFWMNDTSRIRNLRITAKNMRYPVHSDSLAYPDASIKNAVLDVEECDVEHYGNAGAQAYQDSIGSGVTVWSAYHAWGCGLHSGEQINAVNTNFISQTSPFYFHTNKDFDLPCKIKVTGGKFENKNGGSALAVQNMGSGQVNTCIIDGVTLQGITSIDSNTQKAEKLVNDWGNRNSEFQIHIRNCTPIAVKSTNDSRVLQLISIDGAASSVAVSGSAVPALFGYNPVIIAGGSGFPARVYSSHSVKGTIPGGLIGQRLGDCTTVNKTLTIVFDGGTPVTLTLAANYTAMTNDAVVSALNALLNDTSGRSFSVITPYNNAAPVFQEDREMLLTNTSSVVILKGTAVAFNGSKINGRRATNSDSRSTIAGIALENIVPGVQGRVQFSGYLHTTYIAFTGTPPATFLATCSVNADATLSAGSTTPLLQRVATDVYEII</sequence>
<dbReference type="Gene3D" id="2.10.10.80">
    <property type="match status" value="1"/>
</dbReference>
<proteinExistence type="predicted"/>
<dbReference type="EMBL" id="OR472445">
    <property type="protein sequence ID" value="WNV45549.1"/>
    <property type="molecule type" value="Genomic_DNA"/>
</dbReference>
<gene>
    <name evidence="2" type="ORF">FVZTVLPZ_CDS0052</name>
</gene>
<organism evidence="2">
    <name type="scientific">Klebsiella phage vB_KpnM_Iguana_ER37</name>
    <dbReference type="NCBI Taxonomy" id="3076781"/>
    <lineage>
        <taxon>Viruses</taxon>
        <taxon>Duplodnaviria</taxon>
        <taxon>Heunggongvirae</taxon>
        <taxon>Uroviricota</taxon>
        <taxon>Caudoviricetes</taxon>
    </lineage>
</organism>